<accession>M1DQI7</accession>
<dbReference type="PaxDb" id="4113-PGSC0003DMT400092781"/>
<dbReference type="InterPro" id="IPR027417">
    <property type="entry name" value="P-loop_NTPase"/>
</dbReference>
<dbReference type="eggNOG" id="KOG1132">
    <property type="taxonomic scope" value="Eukaryota"/>
</dbReference>
<dbReference type="Gramene" id="PGSC0003DMT400092781">
    <property type="protein sequence ID" value="PGSC0003DMT400092781"/>
    <property type="gene ID" value="PGSC0003DMG400042352"/>
</dbReference>
<dbReference type="InterPro" id="IPR006554">
    <property type="entry name" value="Helicase-like_DEXD_c2"/>
</dbReference>
<dbReference type="PROSITE" id="PS51193">
    <property type="entry name" value="HELICASE_ATP_BIND_2"/>
    <property type="match status" value="1"/>
</dbReference>
<dbReference type="InterPro" id="IPR014013">
    <property type="entry name" value="Helic_SF1/SF2_ATP-bd_DinG/Rad3"/>
</dbReference>
<dbReference type="GO" id="GO:0003677">
    <property type="term" value="F:DNA binding"/>
    <property type="evidence" value="ECO:0007669"/>
    <property type="project" value="InterPro"/>
</dbReference>
<sequence length="323" mass="35261">MVIPSRGLQPSVIQLHEPVPGYVIEGVSVEFPYRPYFPQIGVIRIVLRTLCRTEAASSLHSLIEVPAGIGKSLALLCAALSWQQRLKDNSHSQAPASGTSFRSALTDLNPYTAPPAANNANKIPAIYYASRTHAQLSQVVGEYQKTGLIMAVLDLRKHCCTNENLQGHADIDMECKGLLKNWEAGCSEFKNIQKVKDDSTLKKGGCYEVHAIEDLVQVGKHVKACSMANDAELVFCPYSYIINPVIRRALDVNIEGSILIIDESHNIEDICHDVGSVDVGMKCLNEHKVLDASSRSFFAHAKLHMLGLMVSNGLATVPASDVK</sequence>
<keyword evidence="1" id="KW-0547">Nucleotide-binding</keyword>
<keyword evidence="2" id="KW-0378">Hydrolase</keyword>
<evidence type="ECO:0000313" key="5">
    <source>
        <dbReference type="EnsemblPlants" id="PGSC0003DMT400092781"/>
    </source>
</evidence>
<dbReference type="PANTHER" id="PTHR11472">
    <property type="entry name" value="DNA REPAIR DEAD HELICASE RAD3/XP-D SUBFAMILY MEMBER"/>
    <property type="match status" value="1"/>
</dbReference>
<reference evidence="6" key="1">
    <citation type="journal article" date="2011" name="Nature">
        <title>Genome sequence and analysis of the tuber crop potato.</title>
        <authorList>
            <consortium name="The Potato Genome Sequencing Consortium"/>
        </authorList>
    </citation>
    <scope>NUCLEOTIDE SEQUENCE [LARGE SCALE GENOMIC DNA]</scope>
    <source>
        <strain evidence="6">cv. DM1-3 516 R44</strain>
    </source>
</reference>
<dbReference type="InParanoid" id="M1DQI7"/>
<dbReference type="Pfam" id="PF06733">
    <property type="entry name" value="DEAD_2"/>
    <property type="match status" value="1"/>
</dbReference>
<dbReference type="SUPFAM" id="SSF52540">
    <property type="entry name" value="P-loop containing nucleoside triphosphate hydrolases"/>
    <property type="match status" value="1"/>
</dbReference>
<dbReference type="InterPro" id="IPR010614">
    <property type="entry name" value="RAD3-like_helicase_DEAD"/>
</dbReference>
<feature type="domain" description="Helicase ATP-binding" evidence="4">
    <location>
        <begin position="25"/>
        <end position="323"/>
    </location>
</feature>
<dbReference type="PANTHER" id="PTHR11472:SF47">
    <property type="entry name" value="FANCONI ANEMIA GROUP J PROTEIN"/>
    <property type="match status" value="1"/>
</dbReference>
<dbReference type="STRING" id="4113.M1DQI7"/>
<protein>
    <submittedName>
        <fullName evidence="5">Brca1 interacting protein helicase 1 brip1</fullName>
    </submittedName>
</protein>
<dbReference type="GO" id="GO:0005524">
    <property type="term" value="F:ATP binding"/>
    <property type="evidence" value="ECO:0007669"/>
    <property type="project" value="UniProtKB-KW"/>
</dbReference>
<dbReference type="SMART" id="SM00488">
    <property type="entry name" value="DEXDc2"/>
    <property type="match status" value="1"/>
</dbReference>
<dbReference type="GO" id="GO:0003678">
    <property type="term" value="F:DNA helicase activity"/>
    <property type="evidence" value="ECO:0007669"/>
    <property type="project" value="InterPro"/>
</dbReference>
<keyword evidence="3" id="KW-0067">ATP-binding</keyword>
<evidence type="ECO:0000313" key="6">
    <source>
        <dbReference type="Proteomes" id="UP000011115"/>
    </source>
</evidence>
<dbReference type="InterPro" id="IPR045028">
    <property type="entry name" value="DinG/Rad3-like"/>
</dbReference>
<organism evidence="5 6">
    <name type="scientific">Solanum tuberosum</name>
    <name type="common">Potato</name>
    <dbReference type="NCBI Taxonomy" id="4113"/>
    <lineage>
        <taxon>Eukaryota</taxon>
        <taxon>Viridiplantae</taxon>
        <taxon>Streptophyta</taxon>
        <taxon>Embryophyta</taxon>
        <taxon>Tracheophyta</taxon>
        <taxon>Spermatophyta</taxon>
        <taxon>Magnoliopsida</taxon>
        <taxon>eudicotyledons</taxon>
        <taxon>Gunneridae</taxon>
        <taxon>Pentapetalae</taxon>
        <taxon>asterids</taxon>
        <taxon>lamiids</taxon>
        <taxon>Solanales</taxon>
        <taxon>Solanaceae</taxon>
        <taxon>Solanoideae</taxon>
        <taxon>Solaneae</taxon>
        <taxon>Solanum</taxon>
    </lineage>
</organism>
<name>M1DQI7_SOLTU</name>
<dbReference type="GO" id="GO:0016818">
    <property type="term" value="F:hydrolase activity, acting on acid anhydrides, in phosphorus-containing anhydrides"/>
    <property type="evidence" value="ECO:0007669"/>
    <property type="project" value="InterPro"/>
</dbReference>
<evidence type="ECO:0000256" key="2">
    <source>
        <dbReference type="ARBA" id="ARBA00022801"/>
    </source>
</evidence>
<dbReference type="Gene3D" id="3.40.50.300">
    <property type="entry name" value="P-loop containing nucleotide triphosphate hydrolases"/>
    <property type="match status" value="1"/>
</dbReference>
<reference evidence="5" key="2">
    <citation type="submission" date="2015-06" db="UniProtKB">
        <authorList>
            <consortium name="EnsemblPlants"/>
        </authorList>
    </citation>
    <scope>IDENTIFICATION</scope>
    <source>
        <strain evidence="5">DM1-3 516 R44</strain>
    </source>
</reference>
<dbReference type="OMA" id="ENIYDEC"/>
<dbReference type="AlphaFoldDB" id="M1DQI7"/>
<dbReference type="HOGENOM" id="CLU_074698_0_0_1"/>
<dbReference type="Proteomes" id="UP000011115">
    <property type="component" value="Unassembled WGS sequence"/>
</dbReference>
<evidence type="ECO:0000256" key="3">
    <source>
        <dbReference type="ARBA" id="ARBA00022840"/>
    </source>
</evidence>
<proteinExistence type="predicted"/>
<evidence type="ECO:0000256" key="1">
    <source>
        <dbReference type="ARBA" id="ARBA00022741"/>
    </source>
</evidence>
<keyword evidence="6" id="KW-1185">Reference proteome</keyword>
<dbReference type="EnsemblPlants" id="PGSC0003DMT400092781">
    <property type="protein sequence ID" value="PGSC0003DMT400092781"/>
    <property type="gene ID" value="PGSC0003DMG400042352"/>
</dbReference>
<evidence type="ECO:0000259" key="4">
    <source>
        <dbReference type="PROSITE" id="PS51193"/>
    </source>
</evidence>